<dbReference type="WBParaSite" id="RSKR_0000693800.1">
    <property type="protein sequence ID" value="RSKR_0000693800.1"/>
    <property type="gene ID" value="RSKR_0000693800"/>
</dbReference>
<evidence type="ECO:0000313" key="2">
    <source>
        <dbReference type="WBParaSite" id="RSKR_0000693800.1"/>
    </source>
</evidence>
<accession>A0AC35U1R9</accession>
<dbReference type="Proteomes" id="UP000095286">
    <property type="component" value="Unplaced"/>
</dbReference>
<name>A0AC35U1R9_9BILA</name>
<proteinExistence type="predicted"/>
<sequence>MVAEASDLRLRRKISELNGVKKGAGKVSPYTNKLDPSRHDKPIHVGQDSLFSSSSGWTNYKGFLNLIILLLVVSNGRVALENLMKYGILVTPLDWIKVLLSDFNSWFNVLIILLSNVSILLVLGIEKLIAANYIGNRVAFVTYGTILCIHITLPAWIIAKILDSNPLFSCNALLVIVVQFLKLWSYVQTNYWCRNGLATNGRKLSSDSIDSFTSLGAIKVTYPQNLTLRDMYYFMVAPTLCYELNFPRTPGRRKSFLTRRLIEFIFLPILYVALCQQWIVPLVKNGVVPFSQMNLAGMTERIMKLAIPNLLLWLLMFYTIFHSLLNLIAELIRFADREFYVRN</sequence>
<evidence type="ECO:0000313" key="1">
    <source>
        <dbReference type="Proteomes" id="UP000095286"/>
    </source>
</evidence>
<organism evidence="1 2">
    <name type="scientific">Rhabditophanes sp. KR3021</name>
    <dbReference type="NCBI Taxonomy" id="114890"/>
    <lineage>
        <taxon>Eukaryota</taxon>
        <taxon>Metazoa</taxon>
        <taxon>Ecdysozoa</taxon>
        <taxon>Nematoda</taxon>
        <taxon>Chromadorea</taxon>
        <taxon>Rhabditida</taxon>
        <taxon>Tylenchina</taxon>
        <taxon>Panagrolaimomorpha</taxon>
        <taxon>Strongyloidoidea</taxon>
        <taxon>Alloionematidae</taxon>
        <taxon>Rhabditophanes</taxon>
    </lineage>
</organism>
<reference evidence="2" key="1">
    <citation type="submission" date="2016-11" db="UniProtKB">
        <authorList>
            <consortium name="WormBaseParasite"/>
        </authorList>
    </citation>
    <scope>IDENTIFICATION</scope>
    <source>
        <strain evidence="2">KR3021</strain>
    </source>
</reference>
<protein>
    <submittedName>
        <fullName evidence="2">Diacylglycerol O-acyltransferase 1</fullName>
    </submittedName>
</protein>